<dbReference type="Pfam" id="PF02163">
    <property type="entry name" value="Peptidase_M50"/>
    <property type="match status" value="2"/>
</dbReference>
<dbReference type="GO" id="GO:0046872">
    <property type="term" value="F:metal ion binding"/>
    <property type="evidence" value="ECO:0007669"/>
    <property type="project" value="UniProtKB-KW"/>
</dbReference>
<comment type="similarity">
    <text evidence="3">Belongs to the peptidase M50B family.</text>
</comment>
<dbReference type="CDD" id="cd06161">
    <property type="entry name" value="S2P-M50_SpoIVFB"/>
    <property type="match status" value="1"/>
</dbReference>
<evidence type="ECO:0000256" key="2">
    <source>
        <dbReference type="ARBA" id="ARBA00004141"/>
    </source>
</evidence>
<keyword evidence="11 12" id="KW-0472">Membrane</keyword>
<keyword evidence="8" id="KW-0862">Zinc</keyword>
<dbReference type="GO" id="GO:0008237">
    <property type="term" value="F:metallopeptidase activity"/>
    <property type="evidence" value="ECO:0007669"/>
    <property type="project" value="UniProtKB-KW"/>
</dbReference>
<organism evidence="14 15">
    <name type="scientific">Anoxybacteroides rupiense</name>
    <dbReference type="NCBI Taxonomy" id="311460"/>
    <lineage>
        <taxon>Bacteria</taxon>
        <taxon>Bacillati</taxon>
        <taxon>Bacillota</taxon>
        <taxon>Bacilli</taxon>
        <taxon>Bacillales</taxon>
        <taxon>Anoxybacillaceae</taxon>
        <taxon>Anoxybacteroides</taxon>
    </lineage>
</organism>
<evidence type="ECO:0000259" key="13">
    <source>
        <dbReference type="Pfam" id="PF02163"/>
    </source>
</evidence>
<comment type="cofactor">
    <cofactor evidence="1">
        <name>Zn(2+)</name>
        <dbReference type="ChEBI" id="CHEBI:29105"/>
    </cofactor>
</comment>
<feature type="transmembrane region" description="Helical" evidence="12">
    <location>
        <begin position="159"/>
        <end position="178"/>
    </location>
</feature>
<reference evidence="14 15" key="1">
    <citation type="submission" date="2023-03" db="EMBL/GenBank/DDBJ databases">
        <title>Bacillus Genome Sequencing.</title>
        <authorList>
            <person name="Dunlap C."/>
        </authorList>
    </citation>
    <scope>NUCLEOTIDE SEQUENCE [LARGE SCALE GENOMIC DNA]</scope>
    <source>
        <strain evidence="14 15">NRS-38</strain>
    </source>
</reference>
<sequence length="287" mass="33500">MNKYLALLMKIHIHPLLWLMGGIAVITAHFQQLLLLFCIVLIHELGHAVTALFFSWRIKQILLLPFGGVAEVEEHGNRPFREELLVTLAGPAQHIWLLGSGFVLWEAGMISDDTWQLWARYNVTICAVNLLPIWPLDGGKLLFLALTRCFPFEKAHKQMVIGSLIALFLWIAGIFFIAPSQLDLWVIALFLFISLWKEWKQRRYVLMRFLLERYYGKKGDYQKWQPIKVEETEPVQKVLQRFYRCQKHSIIVVKNKKEQIILDESEVLHAFFAERQTNEAIGNLLYV</sequence>
<name>A0ABD5IRW7_9BACL</name>
<keyword evidence="9 12" id="KW-1133">Transmembrane helix</keyword>
<comment type="caution">
    <text evidence="14">The sequence shown here is derived from an EMBL/GenBank/DDBJ whole genome shotgun (WGS) entry which is preliminary data.</text>
</comment>
<feature type="transmembrane region" description="Helical" evidence="12">
    <location>
        <begin position="7"/>
        <end position="27"/>
    </location>
</feature>
<dbReference type="GO" id="GO:0016020">
    <property type="term" value="C:membrane"/>
    <property type="evidence" value="ECO:0007669"/>
    <property type="project" value="UniProtKB-SubCell"/>
</dbReference>
<dbReference type="RefSeq" id="WP_080862141.1">
    <property type="nucleotide sequence ID" value="NZ_JACIDF010000003.1"/>
</dbReference>
<dbReference type="PANTHER" id="PTHR39188">
    <property type="entry name" value="MEMBRANE-ASSOCIATED ZINC METALLOPROTEASE M50B"/>
    <property type="match status" value="1"/>
</dbReference>
<accession>A0ABD5IRW7</accession>
<feature type="transmembrane region" description="Helical" evidence="12">
    <location>
        <begin position="33"/>
        <end position="54"/>
    </location>
</feature>
<evidence type="ECO:0000256" key="3">
    <source>
        <dbReference type="ARBA" id="ARBA00007931"/>
    </source>
</evidence>
<protein>
    <submittedName>
        <fullName evidence="14">M50 family metallopeptidase</fullName>
    </submittedName>
</protein>
<comment type="subcellular location">
    <subcellularLocation>
        <location evidence="2">Membrane</location>
        <topology evidence="2">Multi-pass membrane protein</topology>
    </subcellularLocation>
</comment>
<evidence type="ECO:0000256" key="7">
    <source>
        <dbReference type="ARBA" id="ARBA00022801"/>
    </source>
</evidence>
<dbReference type="Proteomes" id="UP001339962">
    <property type="component" value="Unassembled WGS sequence"/>
</dbReference>
<evidence type="ECO:0000256" key="9">
    <source>
        <dbReference type="ARBA" id="ARBA00022989"/>
    </source>
</evidence>
<dbReference type="InterPro" id="IPR008915">
    <property type="entry name" value="Peptidase_M50"/>
</dbReference>
<evidence type="ECO:0000256" key="5">
    <source>
        <dbReference type="ARBA" id="ARBA00022692"/>
    </source>
</evidence>
<dbReference type="PANTHER" id="PTHR39188:SF3">
    <property type="entry name" value="STAGE IV SPORULATION PROTEIN FB"/>
    <property type="match status" value="1"/>
</dbReference>
<dbReference type="GO" id="GO:0006508">
    <property type="term" value="P:proteolysis"/>
    <property type="evidence" value="ECO:0007669"/>
    <property type="project" value="UniProtKB-KW"/>
</dbReference>
<keyword evidence="10" id="KW-0482">Metalloprotease</keyword>
<evidence type="ECO:0000256" key="12">
    <source>
        <dbReference type="SAM" id="Phobius"/>
    </source>
</evidence>
<dbReference type="EMBL" id="JARTLI010000004">
    <property type="protein sequence ID" value="MED5051012.1"/>
    <property type="molecule type" value="Genomic_DNA"/>
</dbReference>
<gene>
    <name evidence="14" type="ORF">P9850_03880</name>
</gene>
<evidence type="ECO:0000256" key="10">
    <source>
        <dbReference type="ARBA" id="ARBA00023049"/>
    </source>
</evidence>
<evidence type="ECO:0000256" key="6">
    <source>
        <dbReference type="ARBA" id="ARBA00022723"/>
    </source>
</evidence>
<evidence type="ECO:0000256" key="11">
    <source>
        <dbReference type="ARBA" id="ARBA00023136"/>
    </source>
</evidence>
<keyword evidence="6" id="KW-0479">Metal-binding</keyword>
<proteinExistence type="inferred from homology"/>
<evidence type="ECO:0000256" key="8">
    <source>
        <dbReference type="ARBA" id="ARBA00022833"/>
    </source>
</evidence>
<feature type="domain" description="Peptidase M50" evidence="13">
    <location>
        <begin position="112"/>
        <end position="165"/>
    </location>
</feature>
<feature type="domain" description="Peptidase M50" evidence="13">
    <location>
        <begin position="33"/>
        <end position="98"/>
    </location>
</feature>
<keyword evidence="5 12" id="KW-0812">Transmembrane</keyword>
<keyword evidence="7" id="KW-0378">Hydrolase</keyword>
<dbReference type="AlphaFoldDB" id="A0ABD5IRW7"/>
<keyword evidence="4" id="KW-0645">Protease</keyword>
<evidence type="ECO:0000313" key="14">
    <source>
        <dbReference type="EMBL" id="MED5051012.1"/>
    </source>
</evidence>
<evidence type="ECO:0000256" key="1">
    <source>
        <dbReference type="ARBA" id="ARBA00001947"/>
    </source>
</evidence>
<evidence type="ECO:0000256" key="4">
    <source>
        <dbReference type="ARBA" id="ARBA00022670"/>
    </source>
</evidence>
<feature type="transmembrane region" description="Helical" evidence="12">
    <location>
        <begin position="184"/>
        <end position="199"/>
    </location>
</feature>
<evidence type="ECO:0000313" key="15">
    <source>
        <dbReference type="Proteomes" id="UP001339962"/>
    </source>
</evidence>